<evidence type="ECO:0000256" key="6">
    <source>
        <dbReference type="SAM" id="Phobius"/>
    </source>
</evidence>
<feature type="coiled-coil region" evidence="4">
    <location>
        <begin position="1"/>
        <end position="49"/>
    </location>
</feature>
<evidence type="ECO:0000256" key="4">
    <source>
        <dbReference type="SAM" id="Coils"/>
    </source>
</evidence>
<feature type="compositionally biased region" description="Polar residues" evidence="5">
    <location>
        <begin position="100"/>
        <end position="113"/>
    </location>
</feature>
<comment type="caution">
    <text evidence="8">The sequence shown here is derived from an EMBL/GenBank/DDBJ whole genome shotgun (WGS) entry which is preliminary data.</text>
</comment>
<evidence type="ECO:0000256" key="2">
    <source>
        <dbReference type="ARBA" id="ARBA00046280"/>
    </source>
</evidence>
<dbReference type="PRINTS" id="PR00219">
    <property type="entry name" value="SYNAPTOBREVN"/>
</dbReference>
<proteinExistence type="inferred from homology"/>
<evidence type="ECO:0000256" key="5">
    <source>
        <dbReference type="SAM" id="MobiDB-lite"/>
    </source>
</evidence>
<keyword evidence="9" id="KW-1185">Reference proteome</keyword>
<evidence type="ECO:0000259" key="7">
    <source>
        <dbReference type="PROSITE" id="PS50892"/>
    </source>
</evidence>
<keyword evidence="6" id="KW-1133">Transmembrane helix</keyword>
<name>A0A9D3LSE5_ANGAN</name>
<evidence type="ECO:0000313" key="9">
    <source>
        <dbReference type="Proteomes" id="UP001044222"/>
    </source>
</evidence>
<accession>A0A9D3LSE5</accession>
<dbReference type="EMBL" id="JAFIRN010000015">
    <property type="protein sequence ID" value="KAG5834744.1"/>
    <property type="molecule type" value="Genomic_DNA"/>
</dbReference>
<dbReference type="Proteomes" id="UP001044222">
    <property type="component" value="Chromosome 15"/>
</dbReference>
<dbReference type="Gene3D" id="1.20.5.110">
    <property type="match status" value="1"/>
</dbReference>
<keyword evidence="3 4" id="KW-0175">Coiled coil</keyword>
<organism evidence="8 9">
    <name type="scientific">Anguilla anguilla</name>
    <name type="common">European freshwater eel</name>
    <name type="synonym">Muraena anguilla</name>
    <dbReference type="NCBI Taxonomy" id="7936"/>
    <lineage>
        <taxon>Eukaryota</taxon>
        <taxon>Metazoa</taxon>
        <taxon>Chordata</taxon>
        <taxon>Craniata</taxon>
        <taxon>Vertebrata</taxon>
        <taxon>Euteleostomi</taxon>
        <taxon>Actinopterygii</taxon>
        <taxon>Neopterygii</taxon>
        <taxon>Teleostei</taxon>
        <taxon>Anguilliformes</taxon>
        <taxon>Anguillidae</taxon>
        <taxon>Anguilla</taxon>
    </lineage>
</organism>
<dbReference type="GO" id="GO:0012505">
    <property type="term" value="C:endomembrane system"/>
    <property type="evidence" value="ECO:0007669"/>
    <property type="project" value="UniProtKB-SubCell"/>
</dbReference>
<dbReference type="InterPro" id="IPR016444">
    <property type="entry name" value="Synaptobrevin/VAMP"/>
</dbReference>
<dbReference type="GO" id="GO:0016020">
    <property type="term" value="C:membrane"/>
    <property type="evidence" value="ECO:0007669"/>
    <property type="project" value="InterPro"/>
</dbReference>
<evidence type="ECO:0000256" key="1">
    <source>
        <dbReference type="ARBA" id="ARBA00008025"/>
    </source>
</evidence>
<reference evidence="8" key="1">
    <citation type="submission" date="2021-01" db="EMBL/GenBank/DDBJ databases">
        <title>A chromosome-scale assembly of European eel, Anguilla anguilla.</title>
        <authorList>
            <person name="Henkel C."/>
            <person name="Jong-Raadsen S.A."/>
            <person name="Dufour S."/>
            <person name="Weltzien F.-A."/>
            <person name="Palstra A.P."/>
            <person name="Pelster B."/>
            <person name="Spaink H.P."/>
            <person name="Van Den Thillart G.E."/>
            <person name="Jansen H."/>
            <person name="Zahm M."/>
            <person name="Klopp C."/>
            <person name="Cedric C."/>
            <person name="Louis A."/>
            <person name="Berthelot C."/>
            <person name="Parey E."/>
            <person name="Roest Crollius H."/>
            <person name="Montfort J."/>
            <person name="Robinson-Rechavi M."/>
            <person name="Bucao C."/>
            <person name="Bouchez O."/>
            <person name="Gislard M."/>
            <person name="Lluch J."/>
            <person name="Milhes M."/>
            <person name="Lampietro C."/>
            <person name="Lopez Roques C."/>
            <person name="Donnadieu C."/>
            <person name="Braasch I."/>
            <person name="Desvignes T."/>
            <person name="Postlethwait J."/>
            <person name="Bobe J."/>
            <person name="Guiguen Y."/>
            <person name="Dirks R."/>
        </authorList>
    </citation>
    <scope>NUCLEOTIDE SEQUENCE</scope>
    <source>
        <strain evidence="8">Tag_6206</strain>
        <tissue evidence="8">Liver</tissue>
    </source>
</reference>
<dbReference type="PROSITE" id="PS50892">
    <property type="entry name" value="V_SNARE"/>
    <property type="match status" value="1"/>
</dbReference>
<keyword evidence="6" id="KW-0812">Transmembrane</keyword>
<protein>
    <recommendedName>
        <fullName evidence="7">V-SNARE coiled-coil homology domain-containing protein</fullName>
    </recommendedName>
</protein>
<comment type="similarity">
    <text evidence="1">Belongs to the synaptobrevin family.</text>
</comment>
<comment type="subcellular location">
    <subcellularLocation>
        <location evidence="2">Endomembrane system</location>
        <topology evidence="2">Single-pass type IV membrane protein</topology>
    </subcellularLocation>
</comment>
<feature type="region of interest" description="Disordered" evidence="5">
    <location>
        <begin position="94"/>
        <end position="125"/>
    </location>
</feature>
<feature type="domain" description="V-SNARE coiled-coil homology" evidence="7">
    <location>
        <begin position="7"/>
        <end position="67"/>
    </location>
</feature>
<keyword evidence="6" id="KW-0472">Membrane</keyword>
<dbReference type="InterPro" id="IPR001388">
    <property type="entry name" value="Synaptobrevin-like"/>
</dbReference>
<dbReference type="InterPro" id="IPR042855">
    <property type="entry name" value="V_SNARE_CC"/>
</dbReference>
<evidence type="ECO:0000313" key="8">
    <source>
        <dbReference type="EMBL" id="KAG5834744.1"/>
    </source>
</evidence>
<gene>
    <name evidence="8" type="ORF">ANANG_G00264820</name>
</gene>
<dbReference type="GO" id="GO:0016192">
    <property type="term" value="P:vesicle-mediated transport"/>
    <property type="evidence" value="ECO:0007669"/>
    <property type="project" value="InterPro"/>
</dbReference>
<sequence>MENADSRLQEMQHTAEEVKVIMHKNLDKVEERSEKLQDLDKRADLLRSQSKKFSRTAVKVKQRKWWENMRMKVLLGAIVLVVVVVLITIIAVASSSSSSTEEPLQNRASTTLAPSGAVVEGVGGK</sequence>
<dbReference type="PANTHER" id="PTHR45701">
    <property type="entry name" value="SYNAPTOBREVIN FAMILY MEMBER"/>
    <property type="match status" value="1"/>
</dbReference>
<evidence type="ECO:0000256" key="3">
    <source>
        <dbReference type="PROSITE-ProRule" id="PRU00290"/>
    </source>
</evidence>
<dbReference type="AlphaFoldDB" id="A0A9D3LSE5"/>
<dbReference type="SUPFAM" id="SSF58038">
    <property type="entry name" value="SNARE fusion complex"/>
    <property type="match status" value="1"/>
</dbReference>
<feature type="transmembrane region" description="Helical" evidence="6">
    <location>
        <begin position="73"/>
        <end position="93"/>
    </location>
</feature>
<dbReference type="Pfam" id="PF00957">
    <property type="entry name" value="Synaptobrevin"/>
    <property type="match status" value="1"/>
</dbReference>